<proteinExistence type="predicted"/>
<dbReference type="EMBL" id="CM056790">
    <property type="protein sequence ID" value="KAJ8723050.1"/>
    <property type="molecule type" value="Genomic_DNA"/>
</dbReference>
<keyword evidence="2" id="KW-1185">Reference proteome</keyword>
<gene>
    <name evidence="1" type="ORF">PYW08_002962</name>
</gene>
<comment type="caution">
    <text evidence="1">The sequence shown here is derived from an EMBL/GenBank/DDBJ whole genome shotgun (WGS) entry which is preliminary data.</text>
</comment>
<organism evidence="1 2">
    <name type="scientific">Mythimna loreyi</name>
    <dbReference type="NCBI Taxonomy" id="667449"/>
    <lineage>
        <taxon>Eukaryota</taxon>
        <taxon>Metazoa</taxon>
        <taxon>Ecdysozoa</taxon>
        <taxon>Arthropoda</taxon>
        <taxon>Hexapoda</taxon>
        <taxon>Insecta</taxon>
        <taxon>Pterygota</taxon>
        <taxon>Neoptera</taxon>
        <taxon>Endopterygota</taxon>
        <taxon>Lepidoptera</taxon>
        <taxon>Glossata</taxon>
        <taxon>Ditrysia</taxon>
        <taxon>Noctuoidea</taxon>
        <taxon>Noctuidae</taxon>
        <taxon>Noctuinae</taxon>
        <taxon>Hadenini</taxon>
        <taxon>Mythimna</taxon>
    </lineage>
</organism>
<sequence>MSLFPAYAQHSSENKTAIEVEEPCSESAALEAQLLASDNDDEHSGDEGAARDASAQPASEPSPCHQQDYYLDRSFDIGNLRVSTLYYPGRPQYNSVAPRPALGDAPRAAPPRARRYYAAPPPAPTTPQDDAERASRVAAFRDVLAQNPSDEATWLRFIDFQESCSADAALATANEAAARLRGSGRVRAALHRARELALPPAARLDLLRRDIAALSAGAGGTQGDTGEELTELWLRMVAGAAATGVAELEAAAEAALAATRALPLAYPHVLYAYGAALRAAGLWERLVLLLELVCSMNFPPAAFPPRDAPERVQQSERQLQNFEDKVSGSGLPVSTMWVRVERARAAAHWRAPAAAPAAPPDPQRAPAPADVAALLRPCAAPAAALLLVQALRLAKVPLLPCSGYALAPAAAANDALGDAHEADGAEALLPLLRAARRLPRAHPARPRAADAARALALLLDPPHYFTDDAGYLSWLCALWDAAAEWLAGERRVALLCWRLRWMHALVLLLDPQEALGKRETRRMRMEARAALKRFAGASPLPYIHFARIELAAADAPAARRAALHALRAAHADPAVPLHQRLYVARVAGEVCDAAVGLWGTVCGALEQALPPDEQLRAPPPPELQARALQACEAHCSRLEAAGDSRAAHVLDAQLPAPAEWAAARARLAGPRRRAELLRELRAAVAAAGAARYWEQAACALVLEAAREHRMAQCARALAPLFPHNGLLVLACSGAPLWAWERDGTHEERLRTMCGLRSHRAALAHALPPLLRAAAAAWAPRPAAAAAAAAARAARSGAGGALLHALRLECEARACGPRPQAALLAALDRYPQHKWLAVRGAAWVPALAASLADVLLERQLRAHTLLDEIVPARDSTDLPQ</sequence>
<evidence type="ECO:0000313" key="2">
    <source>
        <dbReference type="Proteomes" id="UP001231649"/>
    </source>
</evidence>
<name>A0ACC2QQ19_9NEOP</name>
<reference evidence="1" key="1">
    <citation type="submission" date="2023-03" db="EMBL/GenBank/DDBJ databases">
        <title>Chromosome-level genomes of two armyworms, Mythimna separata and Mythimna loreyi, provide insights into the biosynthesis and reception of sex pheromones.</title>
        <authorList>
            <person name="Zhao H."/>
        </authorList>
    </citation>
    <scope>NUCLEOTIDE SEQUENCE</scope>
    <source>
        <strain evidence="1">BeijingLab</strain>
    </source>
</reference>
<dbReference type="Proteomes" id="UP001231649">
    <property type="component" value="Chromosome 14"/>
</dbReference>
<evidence type="ECO:0000313" key="1">
    <source>
        <dbReference type="EMBL" id="KAJ8723050.1"/>
    </source>
</evidence>
<accession>A0ACC2QQ19</accession>
<protein>
    <submittedName>
        <fullName evidence="1">Uncharacterized protein</fullName>
    </submittedName>
</protein>